<evidence type="ECO:0000256" key="3">
    <source>
        <dbReference type="SAM" id="MobiDB-lite"/>
    </source>
</evidence>
<evidence type="ECO:0008006" key="8">
    <source>
        <dbReference type="Google" id="ProtNLM"/>
    </source>
</evidence>
<sequence>MSDACAQAATRQRLVNAFLREIGHEVRGPMVRVPLSSIDDTLTIELAHVSPFGHHVPTQAIRLDGGSGVLGHDHLVDILLDELVARYGGAENRDELARQIANSTGHIALFLAREEPAGAGAGATREPATGDADAGASNAAAPNAGDAGAGGVEVGDSEFAGLRARETTRRAEQSLLRGHPFHPTPKSTEGFDDQDLRRYAPELGGEFALHYFAADPALVRSDHVVPARWLPSGVDGPPDRTLLPVHPWQADFLAKQPEMQPLLDRGAVAALGPLGPTVYPTSSVRTVCDPASAVAWKLPLHVRITNFVRNNPVEHVRRAADAGRLIAGLRHRWPAELGVLVETGYRMLDPDVAGDLAAETAVLFRENPFPGTEWAPRVVAGLLEPGRGGEEPALAALVRESGAGPAAWLRQYASISLRPLLHAFTADGVSFEAHVQNSLVHTDHGWPTRFWVRDMEGTSASADRADVAPGSPLRYSDDEAWLRLRYHLVTNHFGHLVHVLGTHTGVGEEELWAQLAGFLRDDCPGRYAADLLTSPTLPAKANLVSRFLERGERPLYVEVGNPLHEVRT</sequence>
<gene>
    <name evidence="6" type="ORF">GCM10009675_12130</name>
</gene>
<dbReference type="Pfam" id="PF04183">
    <property type="entry name" value="IucA_IucC"/>
    <property type="match status" value="1"/>
</dbReference>
<organism evidence="6 7">
    <name type="scientific">Prauserella alba</name>
    <dbReference type="NCBI Taxonomy" id="176898"/>
    <lineage>
        <taxon>Bacteria</taxon>
        <taxon>Bacillati</taxon>
        <taxon>Actinomycetota</taxon>
        <taxon>Actinomycetes</taxon>
        <taxon>Pseudonocardiales</taxon>
        <taxon>Pseudonocardiaceae</taxon>
        <taxon>Prauserella</taxon>
    </lineage>
</organism>
<dbReference type="RefSeq" id="WP_253856383.1">
    <property type="nucleotide sequence ID" value="NZ_BAAALM010000005.1"/>
</dbReference>
<accession>A0ABN1V785</accession>
<feature type="compositionally biased region" description="Low complexity" evidence="3">
    <location>
        <begin position="122"/>
        <end position="146"/>
    </location>
</feature>
<dbReference type="InterPro" id="IPR022770">
    <property type="entry name" value="IucA/IucC-like_C"/>
</dbReference>
<feature type="domain" description="Aerobactin siderophore biosynthesis IucA/IucC-like C-terminal" evidence="5">
    <location>
        <begin position="407"/>
        <end position="553"/>
    </location>
</feature>
<dbReference type="Gene3D" id="6.10.250.3370">
    <property type="match status" value="1"/>
</dbReference>
<dbReference type="Gene3D" id="1.10.510.40">
    <property type="match status" value="1"/>
</dbReference>
<name>A0ABN1V785_9PSEU</name>
<feature type="domain" description="Aerobactin siderophore biosynthesis IucA/IucC N-terminal" evidence="4">
    <location>
        <begin position="169"/>
        <end position="383"/>
    </location>
</feature>
<dbReference type="InterPro" id="IPR007310">
    <property type="entry name" value="Aerobactin_biosyn_IucA/IucC_N"/>
</dbReference>
<proteinExistence type="inferred from homology"/>
<evidence type="ECO:0000313" key="6">
    <source>
        <dbReference type="EMBL" id="GAA1198189.1"/>
    </source>
</evidence>
<comment type="similarity">
    <text evidence="2">Belongs to the IucA/IucC family.</text>
</comment>
<comment type="caution">
    <text evidence="6">The sequence shown here is derived from an EMBL/GenBank/DDBJ whole genome shotgun (WGS) entry which is preliminary data.</text>
</comment>
<evidence type="ECO:0000313" key="7">
    <source>
        <dbReference type="Proteomes" id="UP001500467"/>
    </source>
</evidence>
<dbReference type="InterPro" id="IPR037455">
    <property type="entry name" value="LucA/IucC-like"/>
</dbReference>
<evidence type="ECO:0000256" key="1">
    <source>
        <dbReference type="ARBA" id="ARBA00004924"/>
    </source>
</evidence>
<protein>
    <recommendedName>
        <fullName evidence="8">Siderophore synthetase component</fullName>
    </recommendedName>
</protein>
<keyword evidence="7" id="KW-1185">Reference proteome</keyword>
<dbReference type="EMBL" id="BAAALM010000005">
    <property type="protein sequence ID" value="GAA1198189.1"/>
    <property type="molecule type" value="Genomic_DNA"/>
</dbReference>
<dbReference type="Pfam" id="PF06276">
    <property type="entry name" value="FhuF"/>
    <property type="match status" value="1"/>
</dbReference>
<evidence type="ECO:0000256" key="2">
    <source>
        <dbReference type="ARBA" id="ARBA00007832"/>
    </source>
</evidence>
<reference evidence="6 7" key="1">
    <citation type="journal article" date="2019" name="Int. J. Syst. Evol. Microbiol.">
        <title>The Global Catalogue of Microorganisms (GCM) 10K type strain sequencing project: providing services to taxonomists for standard genome sequencing and annotation.</title>
        <authorList>
            <consortium name="The Broad Institute Genomics Platform"/>
            <consortium name="The Broad Institute Genome Sequencing Center for Infectious Disease"/>
            <person name="Wu L."/>
            <person name="Ma J."/>
        </authorList>
    </citation>
    <scope>NUCLEOTIDE SEQUENCE [LARGE SCALE GENOMIC DNA]</scope>
    <source>
        <strain evidence="6 7">JCM 13022</strain>
    </source>
</reference>
<comment type="pathway">
    <text evidence="1">Siderophore biosynthesis.</text>
</comment>
<dbReference type="Proteomes" id="UP001500467">
    <property type="component" value="Unassembled WGS sequence"/>
</dbReference>
<feature type="region of interest" description="Disordered" evidence="3">
    <location>
        <begin position="118"/>
        <end position="152"/>
    </location>
</feature>
<dbReference type="PANTHER" id="PTHR34384">
    <property type="entry name" value="L-2,3-DIAMINOPROPANOATE--CITRATE LIGASE"/>
    <property type="match status" value="1"/>
</dbReference>
<evidence type="ECO:0000259" key="5">
    <source>
        <dbReference type="Pfam" id="PF06276"/>
    </source>
</evidence>
<dbReference type="PANTHER" id="PTHR34384:SF5">
    <property type="entry name" value="L-2,3-DIAMINOPROPANOATE--CITRATE LIGASE"/>
    <property type="match status" value="1"/>
</dbReference>
<evidence type="ECO:0000259" key="4">
    <source>
        <dbReference type="Pfam" id="PF04183"/>
    </source>
</evidence>